<evidence type="ECO:0000313" key="3">
    <source>
        <dbReference type="Proteomes" id="UP000268070"/>
    </source>
</evidence>
<dbReference type="InterPro" id="IPR012654">
    <property type="entry name" value="CHP02391"/>
</dbReference>
<dbReference type="EMBL" id="CP032153">
    <property type="protein sequence ID" value="AYN20024.1"/>
    <property type="molecule type" value="Genomic_DNA"/>
</dbReference>
<dbReference type="Gene3D" id="3.30.565.10">
    <property type="entry name" value="Histidine kinase-like ATPase, C-terminal domain"/>
    <property type="match status" value="1"/>
</dbReference>
<reference evidence="2 3" key="1">
    <citation type="submission" date="2018-09" db="EMBL/GenBank/DDBJ databases">
        <title>Complete genome sequence of the hydrocarbonoclastic bacterium Alcaligenes aquatilis QD168, isolated from a crude-oil polluted marine sediment of Central Chile.</title>
        <authorList>
            <person name="Duran R.E."/>
            <person name="Barra B."/>
            <person name="Salva-Serra F."/>
            <person name="Mendez V."/>
            <person name="Moore E.R.B."/>
            <person name="Seeger M."/>
        </authorList>
    </citation>
    <scope>NUCLEOTIDE SEQUENCE [LARGE SCALE GENOMIC DNA]</scope>
    <source>
        <strain evidence="2 3">QD168</strain>
    </source>
</reference>
<dbReference type="OrthoDB" id="9816482at2"/>
<accession>A0A3G2HSK3</accession>
<gene>
    <name evidence="2" type="ORF">D3M96_05420</name>
</gene>
<evidence type="ECO:0000259" key="1">
    <source>
        <dbReference type="Pfam" id="PF09509"/>
    </source>
</evidence>
<evidence type="ECO:0000313" key="2">
    <source>
        <dbReference type="EMBL" id="AYN20024.1"/>
    </source>
</evidence>
<dbReference type="KEGG" id="aaqu:D3M96_05420"/>
<proteinExistence type="predicted"/>
<feature type="domain" description="Conserved hypothetical protein CHP02391" evidence="1">
    <location>
        <begin position="403"/>
        <end position="523"/>
    </location>
</feature>
<protein>
    <submittedName>
        <fullName evidence="2">TIGR02391 family protein</fullName>
    </submittedName>
</protein>
<dbReference type="AlphaFoldDB" id="A0A3G2HSK3"/>
<dbReference type="RefSeq" id="WP_121738278.1">
    <property type="nucleotide sequence ID" value="NZ_CP032153.1"/>
</dbReference>
<sequence>MSLELKFDPRTIEHLGVKMYSTLPPALAELISNSYDADSPGVVVEFTEINRTPKSIVIKDEGEGMSLYDIQNKFLVIGRNRRDDDGDKPSDKFNRLPTGKKGLGKLALFGLANEIVVDTIKDGLRNRFRLNWTELLSSNSIYNPKIEIQNQPINRTSRTQIQLSDLKRKSPFDLESLADSLAKIFASDSSFSIVLKKGDILVPVDGGRRYKDITPQFKWTEKELIKDGSPYQGKVALTLVTAETPIPPSTGLRGVTIFSRGKLVNAPEYFSESTSSHFFQYLTGSINADFIDLLSEDVISTNRQSINWDQPEMMAFREYLSGLIAETARDWRKRRTEEKEREVRVAIGIDTDHWMGTLPENVKGSVQSILTHMTKNEEISESLKPIVKALYDIVPEYPNLHWRHLHASIKDGVSEFYRNAQYGLAADQATKMYAARIREIAKIDEDGTRLADVFSSSKSGPTIAINDLSTSSFRNMQEGQGHLTRGLMQGFRNPINHAPVDKVVPEVISELDCLNILSLVSYLGGKLDYAEKAASKIDKNSS</sequence>
<dbReference type="InterPro" id="IPR036890">
    <property type="entry name" value="HATPase_C_sf"/>
</dbReference>
<dbReference type="Proteomes" id="UP000268070">
    <property type="component" value="Chromosome"/>
</dbReference>
<dbReference type="SUPFAM" id="SSF55874">
    <property type="entry name" value="ATPase domain of HSP90 chaperone/DNA topoisomerase II/histidine kinase"/>
    <property type="match status" value="1"/>
</dbReference>
<dbReference type="NCBIfam" id="TIGR02391">
    <property type="entry name" value="hypoth_ymh"/>
    <property type="match status" value="1"/>
</dbReference>
<dbReference type="REBASE" id="276176">
    <property type="entry name" value="Aaq168ORF5415P"/>
</dbReference>
<dbReference type="Pfam" id="PF09509">
    <property type="entry name" value="Hypoth_Ymh"/>
    <property type="match status" value="1"/>
</dbReference>
<name>A0A3G2HSK3_9BURK</name>
<dbReference type="Pfam" id="PF13589">
    <property type="entry name" value="HATPase_c_3"/>
    <property type="match status" value="1"/>
</dbReference>
<organism evidence="2 3">
    <name type="scientific">Alcaligenes aquatilis</name>
    <dbReference type="NCBI Taxonomy" id="323284"/>
    <lineage>
        <taxon>Bacteria</taxon>
        <taxon>Pseudomonadati</taxon>
        <taxon>Pseudomonadota</taxon>
        <taxon>Betaproteobacteria</taxon>
        <taxon>Burkholderiales</taxon>
        <taxon>Alcaligenaceae</taxon>
        <taxon>Alcaligenes</taxon>
    </lineage>
</organism>